<dbReference type="Pfam" id="PF09234">
    <property type="entry name" value="DUF1963"/>
    <property type="match status" value="1"/>
</dbReference>
<dbReference type="EMBL" id="CP147251">
    <property type="protein sequence ID" value="WYJ76001.1"/>
    <property type="molecule type" value="Genomic_DNA"/>
</dbReference>
<sequence length="270" mass="30861">MKSLRELFPNDDIYQAMQQTEVAALAFSFKNAGPLSLTTSKAGGVGYFPKELAYPTNLAGQPLSLLAQINFEEMPHLAEYPKKGILAFYIDLFDDLMGLDFDNPTNNTGFRVVYFEDIIKKSYTREEMDDIFAEFPKEDDYRVVNGEFQMLGTIEPRYLVTDSYSFEKVYGTHFYKYMETHFGDAADDVSDAIYENLAIAGALMGGYPFFTQEDPRNYAENVTHTELLFQLDTDEIGIMWGDSGVGNFFISKEDLANRNFTNVLYNWDCY</sequence>
<dbReference type="SUPFAM" id="SSF103032">
    <property type="entry name" value="Hypothetical protein YwqG"/>
    <property type="match status" value="1"/>
</dbReference>
<dbReference type="InterPro" id="IPR035948">
    <property type="entry name" value="YwqG-like_sf"/>
</dbReference>
<dbReference type="PANTHER" id="PTHR36436:SF6">
    <property type="entry name" value="SLL5081 PROTEIN"/>
    <property type="match status" value="1"/>
</dbReference>
<reference evidence="1 2" key="2">
    <citation type="submission" date="2024-03" db="EMBL/GenBank/DDBJ databases">
        <title>The Genome Sequence of Enterococcus sp. DIV2402.</title>
        <authorList>
            <consortium name="The Broad Institute Genomics Platform"/>
            <consortium name="The Broad Institute Microbial Omics Core"/>
            <consortium name="The Broad Institute Genomic Center for Infectious Diseases"/>
            <person name="Earl A."/>
            <person name="Manson A."/>
            <person name="Gilmore M."/>
            <person name="Schwartman J."/>
            <person name="Shea T."/>
            <person name="Abouelleil A."/>
            <person name="Cao P."/>
            <person name="Chapman S."/>
            <person name="Cusick C."/>
            <person name="Young S."/>
            <person name="Neafsey D."/>
            <person name="Nusbaum C."/>
            <person name="Birren B."/>
        </authorList>
    </citation>
    <scope>NUCLEOTIDE SEQUENCE [LARGE SCALE GENOMIC DNA]</scope>
    <source>
        <strain evidence="1 2">DIV2402</strain>
    </source>
</reference>
<gene>
    <name evidence="1" type="ORF">DOK78_000618</name>
</gene>
<proteinExistence type="predicted"/>
<evidence type="ECO:0008006" key="3">
    <source>
        <dbReference type="Google" id="ProtNLM"/>
    </source>
</evidence>
<dbReference type="InterPro" id="IPR015315">
    <property type="entry name" value="DUF1963"/>
</dbReference>
<name>A0ABZ2SLH8_9ENTE</name>
<accession>A0ABZ2SLH8</accession>
<evidence type="ECO:0000313" key="2">
    <source>
        <dbReference type="Proteomes" id="UP000664701"/>
    </source>
</evidence>
<dbReference type="Gene3D" id="2.30.320.10">
    <property type="entry name" value="YwqG-like"/>
    <property type="match status" value="1"/>
</dbReference>
<dbReference type="Proteomes" id="UP000664701">
    <property type="component" value="Chromosome"/>
</dbReference>
<evidence type="ECO:0000313" key="1">
    <source>
        <dbReference type="EMBL" id="WYJ76001.1"/>
    </source>
</evidence>
<keyword evidence="2" id="KW-1185">Reference proteome</keyword>
<protein>
    <recommendedName>
        <fullName evidence="3">DUF1963 domain-containing protein</fullName>
    </recommendedName>
</protein>
<organism evidence="1 2">
    <name type="scientific">Candidatus Enterococcus lowellii</name>
    <dbReference type="NCBI Taxonomy" id="2230877"/>
    <lineage>
        <taxon>Bacteria</taxon>
        <taxon>Bacillati</taxon>
        <taxon>Bacillota</taxon>
        <taxon>Bacilli</taxon>
        <taxon>Lactobacillales</taxon>
        <taxon>Enterococcaceae</taxon>
        <taxon>Enterococcus</taxon>
    </lineage>
</organism>
<dbReference type="RefSeq" id="WP_207942287.1">
    <property type="nucleotide sequence ID" value="NZ_CP147251.1"/>
</dbReference>
<reference evidence="1 2" key="1">
    <citation type="submission" date="2021-03" db="EMBL/GenBank/DDBJ databases">
        <authorList>
            <person name="Gilmore M.S."/>
            <person name="Schwartzman J."/>
            <person name="Van Tyne D."/>
            <person name="Martin M."/>
            <person name="Earl A.M."/>
            <person name="Manson A.L."/>
            <person name="Straub T."/>
            <person name="Salamzade R."/>
            <person name="Saavedra J."/>
            <person name="Lebreton F."/>
            <person name="Prichula J."/>
            <person name="Schaufler K."/>
            <person name="Gaca A."/>
            <person name="Sgardioli B."/>
            <person name="Wagenaar J."/>
            <person name="Strong T."/>
        </authorList>
    </citation>
    <scope>NUCLEOTIDE SEQUENCE [LARGE SCALE GENOMIC DNA]</scope>
    <source>
        <strain evidence="1 2">DIV2402</strain>
    </source>
</reference>
<dbReference type="PANTHER" id="PTHR36436">
    <property type="entry name" value="SLL5081 PROTEIN"/>
    <property type="match status" value="1"/>
</dbReference>